<name>A0A6G9Y7Z1_9NOCA</name>
<dbReference type="KEGG" id="nah:F5544_07345"/>
<evidence type="ECO:0000313" key="2">
    <source>
        <dbReference type="Proteomes" id="UP000503540"/>
    </source>
</evidence>
<proteinExistence type="predicted"/>
<sequence>MLIAASLLTTGFFDSEVGLLYRKWPGQETAKAEHSQADEWRARMSLIDERANALLEIKTARGIGSAIG</sequence>
<dbReference type="Proteomes" id="UP000503540">
    <property type="component" value="Chromosome"/>
</dbReference>
<keyword evidence="2" id="KW-1185">Reference proteome</keyword>
<protein>
    <submittedName>
        <fullName evidence="1">Uncharacterized protein</fullName>
    </submittedName>
</protein>
<gene>
    <name evidence="1" type="ORF">F5544_07345</name>
</gene>
<reference evidence="1 2" key="1">
    <citation type="journal article" date="2019" name="ACS Chem. Biol.">
        <title>Identification and Mobilization of a Cryptic Antibiotic Biosynthesis Gene Locus from a Human-Pathogenic Nocardia Isolate.</title>
        <authorList>
            <person name="Herisse M."/>
            <person name="Ishida K."/>
            <person name="Porter J.L."/>
            <person name="Howden B."/>
            <person name="Hertweck C."/>
            <person name="Stinear T.P."/>
            <person name="Pidot S.J."/>
        </authorList>
    </citation>
    <scope>NUCLEOTIDE SEQUENCE [LARGE SCALE GENOMIC DNA]</scope>
    <source>
        <strain evidence="1 2">AUSMDU00012717</strain>
    </source>
</reference>
<dbReference type="EMBL" id="CP046172">
    <property type="protein sequence ID" value="QIS09375.1"/>
    <property type="molecule type" value="Genomic_DNA"/>
</dbReference>
<accession>A0A6G9Y7Z1</accession>
<organism evidence="1 2">
    <name type="scientific">Nocardia arthritidis</name>
    <dbReference type="NCBI Taxonomy" id="228602"/>
    <lineage>
        <taxon>Bacteria</taxon>
        <taxon>Bacillati</taxon>
        <taxon>Actinomycetota</taxon>
        <taxon>Actinomycetes</taxon>
        <taxon>Mycobacteriales</taxon>
        <taxon>Nocardiaceae</taxon>
        <taxon>Nocardia</taxon>
    </lineage>
</organism>
<evidence type="ECO:0000313" key="1">
    <source>
        <dbReference type="EMBL" id="QIS09375.1"/>
    </source>
</evidence>
<dbReference type="AlphaFoldDB" id="A0A6G9Y7Z1"/>